<dbReference type="AlphaFoldDB" id="A0A0J0YNY9"/>
<accession>A0A0J0YNY9</accession>
<organism evidence="2 3">
    <name type="scientific">Neisseria arctica</name>
    <dbReference type="NCBI Taxonomy" id="1470200"/>
    <lineage>
        <taxon>Bacteria</taxon>
        <taxon>Pseudomonadati</taxon>
        <taxon>Pseudomonadota</taxon>
        <taxon>Betaproteobacteria</taxon>
        <taxon>Neisseriales</taxon>
        <taxon>Neisseriaceae</taxon>
        <taxon>Neisseria</taxon>
    </lineage>
</organism>
<dbReference type="InterPro" id="IPR013221">
    <property type="entry name" value="Mur_ligase_cen"/>
</dbReference>
<feature type="domain" description="Mur ligase central" evidence="1">
    <location>
        <begin position="2"/>
        <end position="66"/>
    </location>
</feature>
<protein>
    <submittedName>
        <fullName evidence="2">UDP-N-acetylmuramoyl-tripeptide--D-alanyl-D-alanine ligase</fullName>
    </submittedName>
</protein>
<feature type="non-terminal residue" evidence="2">
    <location>
        <position position="77"/>
    </location>
</feature>
<dbReference type="RefSeq" id="WP_047762068.1">
    <property type="nucleotide sequence ID" value="NZ_JTDO01000216.1"/>
</dbReference>
<dbReference type="InterPro" id="IPR036565">
    <property type="entry name" value="Mur-like_cat_sf"/>
</dbReference>
<dbReference type="Pfam" id="PF08245">
    <property type="entry name" value="Mur_ligase_M"/>
    <property type="match status" value="1"/>
</dbReference>
<dbReference type="Proteomes" id="UP000036027">
    <property type="component" value="Unassembled WGS sequence"/>
</dbReference>
<dbReference type="GO" id="GO:0016881">
    <property type="term" value="F:acid-amino acid ligase activity"/>
    <property type="evidence" value="ECO:0007669"/>
    <property type="project" value="InterPro"/>
</dbReference>
<comment type="caution">
    <text evidence="2">The sequence shown here is derived from an EMBL/GenBank/DDBJ whole genome shotgun (WGS) entry which is preliminary data.</text>
</comment>
<dbReference type="STRING" id="1470200.PL75_11480"/>
<evidence type="ECO:0000313" key="2">
    <source>
        <dbReference type="EMBL" id="KLT71842.1"/>
    </source>
</evidence>
<keyword evidence="3" id="KW-1185">Reference proteome</keyword>
<keyword evidence="2" id="KW-0436">Ligase</keyword>
<gene>
    <name evidence="2" type="ORF">PL75_11480</name>
</gene>
<dbReference type="SUPFAM" id="SSF53623">
    <property type="entry name" value="MurD-like peptide ligases, catalytic domain"/>
    <property type="match status" value="1"/>
</dbReference>
<sequence>LTRIAEPDTALVNNALRAHVGCGFNGVGEIAKAKSEIYQGVAADGLALIPCDDAYAEVFAEAAACLRKQTCGVKKGE</sequence>
<dbReference type="GO" id="GO:0005524">
    <property type="term" value="F:ATP binding"/>
    <property type="evidence" value="ECO:0007669"/>
    <property type="project" value="InterPro"/>
</dbReference>
<proteinExistence type="predicted"/>
<evidence type="ECO:0000313" key="3">
    <source>
        <dbReference type="Proteomes" id="UP000036027"/>
    </source>
</evidence>
<dbReference type="EMBL" id="JTDO01000216">
    <property type="protein sequence ID" value="KLT71842.1"/>
    <property type="molecule type" value="Genomic_DNA"/>
</dbReference>
<evidence type="ECO:0000259" key="1">
    <source>
        <dbReference type="Pfam" id="PF08245"/>
    </source>
</evidence>
<reference evidence="2 3" key="1">
    <citation type="submission" date="2014-11" db="EMBL/GenBank/DDBJ databases">
        <title>Genome of a novel goose pathogen.</title>
        <authorList>
            <person name="Hansen C.M."/>
            <person name="Hueffer K."/>
            <person name="Choi S.C."/>
        </authorList>
    </citation>
    <scope>NUCLEOTIDE SEQUENCE [LARGE SCALE GENOMIC DNA]</scope>
    <source>
        <strain evidence="2 3">KH1503</strain>
    </source>
</reference>
<dbReference type="Gene3D" id="3.40.1190.10">
    <property type="entry name" value="Mur-like, catalytic domain"/>
    <property type="match status" value="1"/>
</dbReference>
<feature type="non-terminal residue" evidence="2">
    <location>
        <position position="1"/>
    </location>
</feature>
<name>A0A0J0YNY9_9NEIS</name>